<proteinExistence type="predicted"/>
<keyword evidence="1" id="KW-0175">Coiled coil</keyword>
<dbReference type="EMBL" id="JAVRBK010000003">
    <property type="protein sequence ID" value="KAK5646405.1"/>
    <property type="molecule type" value="Genomic_DNA"/>
</dbReference>
<feature type="coiled-coil region" evidence="1">
    <location>
        <begin position="97"/>
        <end position="131"/>
    </location>
</feature>
<gene>
    <name evidence="2" type="ORF">RI129_004869</name>
</gene>
<evidence type="ECO:0000313" key="3">
    <source>
        <dbReference type="Proteomes" id="UP001329430"/>
    </source>
</evidence>
<feature type="coiled-coil region" evidence="1">
    <location>
        <begin position="281"/>
        <end position="308"/>
    </location>
</feature>
<feature type="coiled-coil region" evidence="1">
    <location>
        <begin position="27"/>
        <end position="54"/>
    </location>
</feature>
<dbReference type="Proteomes" id="UP001329430">
    <property type="component" value="Chromosome 3"/>
</dbReference>
<accession>A0AAN7VD53</accession>
<reference evidence="2 3" key="1">
    <citation type="journal article" date="2024" name="Insects">
        <title>An Improved Chromosome-Level Genome Assembly of the Firefly Pyrocoelia pectoralis.</title>
        <authorList>
            <person name="Fu X."/>
            <person name="Meyer-Rochow V.B."/>
            <person name="Ballantyne L."/>
            <person name="Zhu X."/>
        </authorList>
    </citation>
    <scope>NUCLEOTIDE SEQUENCE [LARGE SCALE GENOMIC DNA]</scope>
    <source>
        <strain evidence="2">XCY_ONT2</strain>
    </source>
</reference>
<comment type="caution">
    <text evidence="2">The sequence shown here is derived from an EMBL/GenBank/DDBJ whole genome shotgun (WGS) entry which is preliminary data.</text>
</comment>
<evidence type="ECO:0000256" key="1">
    <source>
        <dbReference type="SAM" id="Coils"/>
    </source>
</evidence>
<organism evidence="2 3">
    <name type="scientific">Pyrocoelia pectoralis</name>
    <dbReference type="NCBI Taxonomy" id="417401"/>
    <lineage>
        <taxon>Eukaryota</taxon>
        <taxon>Metazoa</taxon>
        <taxon>Ecdysozoa</taxon>
        <taxon>Arthropoda</taxon>
        <taxon>Hexapoda</taxon>
        <taxon>Insecta</taxon>
        <taxon>Pterygota</taxon>
        <taxon>Neoptera</taxon>
        <taxon>Endopterygota</taxon>
        <taxon>Coleoptera</taxon>
        <taxon>Polyphaga</taxon>
        <taxon>Elateriformia</taxon>
        <taxon>Elateroidea</taxon>
        <taxon>Lampyridae</taxon>
        <taxon>Lampyrinae</taxon>
        <taxon>Pyrocoelia</taxon>
    </lineage>
</organism>
<name>A0AAN7VD53_9COLE</name>
<sequence>MEDKSLGLTKMDFVEFERQQRHILNELAMKRGQVEELKNELNVANLKIHEQTRSLGLSKNTIEEHQHNLTLALKKTRFLEDSLQSKRDNASRTQLQQESAVAERESLRELLQKTELQNYNLTRELNELKSQHNCDVAYQKEFIKENVRIRENILQFTEEMQKCVIDQNKYLELINKIEMTDWLHKSVTFYREELYKYRNKYNVLEEKFIESKATTDKFVKLSNENPLPFHMFEESQIIIDQWKKSTERITEQCKKQQDLITSLTEKFKIESENNMKLCTREVKLEEEVAKLKMENSILIEKNETLEKQLPNITNCTNEIQTVIKPEIIEIV</sequence>
<evidence type="ECO:0000313" key="2">
    <source>
        <dbReference type="EMBL" id="KAK5646405.1"/>
    </source>
</evidence>
<dbReference type="AlphaFoldDB" id="A0AAN7VD53"/>
<keyword evidence="3" id="KW-1185">Reference proteome</keyword>
<protein>
    <submittedName>
        <fullName evidence="2">Uncharacterized protein</fullName>
    </submittedName>
</protein>